<organism evidence="1 2">
    <name type="scientific">Rhamnusium bicolor</name>
    <dbReference type="NCBI Taxonomy" id="1586634"/>
    <lineage>
        <taxon>Eukaryota</taxon>
        <taxon>Metazoa</taxon>
        <taxon>Ecdysozoa</taxon>
        <taxon>Arthropoda</taxon>
        <taxon>Hexapoda</taxon>
        <taxon>Insecta</taxon>
        <taxon>Pterygota</taxon>
        <taxon>Neoptera</taxon>
        <taxon>Endopterygota</taxon>
        <taxon>Coleoptera</taxon>
        <taxon>Polyphaga</taxon>
        <taxon>Cucujiformia</taxon>
        <taxon>Chrysomeloidea</taxon>
        <taxon>Cerambycidae</taxon>
        <taxon>Lepturinae</taxon>
        <taxon>Rhagiini</taxon>
        <taxon>Rhamnusium</taxon>
    </lineage>
</organism>
<dbReference type="EMBL" id="JANEYF010004209">
    <property type="protein sequence ID" value="KAJ8931881.1"/>
    <property type="molecule type" value="Genomic_DNA"/>
</dbReference>
<keyword evidence="2" id="KW-1185">Reference proteome</keyword>
<comment type="caution">
    <text evidence="1">The sequence shown here is derived from an EMBL/GenBank/DDBJ whole genome shotgun (WGS) entry which is preliminary data.</text>
</comment>
<evidence type="ECO:0000313" key="2">
    <source>
        <dbReference type="Proteomes" id="UP001162156"/>
    </source>
</evidence>
<dbReference type="AlphaFoldDB" id="A0AAV8X044"/>
<accession>A0AAV8X044</accession>
<reference evidence="1" key="1">
    <citation type="journal article" date="2023" name="Insect Mol. Biol.">
        <title>Genome sequencing provides insights into the evolution of gene families encoding plant cell wall-degrading enzymes in longhorned beetles.</title>
        <authorList>
            <person name="Shin N.R."/>
            <person name="Okamura Y."/>
            <person name="Kirsch R."/>
            <person name="Pauchet Y."/>
        </authorList>
    </citation>
    <scope>NUCLEOTIDE SEQUENCE</scope>
    <source>
        <strain evidence="1">RBIC_L_NR</strain>
    </source>
</reference>
<sequence length="267" mass="30526">MQHLLRIHPIQFQQDKEHPHKFEVKNENILSETTVATVSLREKYRRKIAIENTFSRSGAGLNIRPHWPLMSFFKFMNEDTGRETTSKILSDVDDNTQEIYNSEVIDNTQEIYVTENIDSPSDINNYVIGDGDSLAHQSNINIIEDMPTTVTRNKRKKQISENTEEEEEEVDSVLATVLRAVSSIAETPKKKNKACLLERVPTHLDNEDMRGSDESSSLKNTSFIVSSLENFLEYDSRYFRKSLFLDSRASSENMPMGRGTAFIISGP</sequence>
<protein>
    <submittedName>
        <fullName evidence="1">Uncharacterized protein</fullName>
    </submittedName>
</protein>
<gene>
    <name evidence="1" type="ORF">NQ314_015147</name>
</gene>
<proteinExistence type="predicted"/>
<dbReference type="Proteomes" id="UP001162156">
    <property type="component" value="Unassembled WGS sequence"/>
</dbReference>
<name>A0AAV8X044_9CUCU</name>
<evidence type="ECO:0000313" key="1">
    <source>
        <dbReference type="EMBL" id="KAJ8931881.1"/>
    </source>
</evidence>